<dbReference type="AlphaFoldDB" id="A0A7G9S793"/>
<keyword evidence="7" id="KW-1185">Reference proteome</keyword>
<dbReference type="GO" id="GO:0016757">
    <property type="term" value="F:glycosyltransferase activity"/>
    <property type="evidence" value="ECO:0007669"/>
    <property type="project" value="UniProtKB-KW"/>
</dbReference>
<dbReference type="Pfam" id="PF13439">
    <property type="entry name" value="Glyco_transf_4"/>
    <property type="match status" value="1"/>
</dbReference>
<evidence type="ECO:0000256" key="1">
    <source>
        <dbReference type="ARBA" id="ARBA00021292"/>
    </source>
</evidence>
<dbReference type="InterPro" id="IPR050194">
    <property type="entry name" value="Glycosyltransferase_grp1"/>
</dbReference>
<accession>A0A7G9S793</accession>
<dbReference type="CDD" id="cd03801">
    <property type="entry name" value="GT4_PimA-like"/>
    <property type="match status" value="1"/>
</dbReference>
<dbReference type="SUPFAM" id="SSF53756">
    <property type="entry name" value="UDP-Glycosyltransferase/glycogen phosphorylase"/>
    <property type="match status" value="1"/>
</dbReference>
<dbReference type="Proteomes" id="UP000515934">
    <property type="component" value="Chromosome"/>
</dbReference>
<dbReference type="Gene3D" id="3.40.50.2000">
    <property type="entry name" value="Glycogen Phosphorylase B"/>
    <property type="match status" value="2"/>
</dbReference>
<feature type="domain" description="Glycosyltransferase subfamily 4-like N-terminal" evidence="5">
    <location>
        <begin position="2"/>
        <end position="135"/>
    </location>
</feature>
<dbReference type="InterPro" id="IPR028098">
    <property type="entry name" value="Glyco_trans_4-like_N"/>
</dbReference>
<gene>
    <name evidence="6" type="ORF">H9L06_05375</name>
</gene>
<dbReference type="PANTHER" id="PTHR45947:SF3">
    <property type="entry name" value="SULFOQUINOVOSYL TRANSFERASE SQD2"/>
    <property type="match status" value="1"/>
</dbReference>
<evidence type="ECO:0000313" key="7">
    <source>
        <dbReference type="Proteomes" id="UP000515934"/>
    </source>
</evidence>
<evidence type="ECO:0000313" key="6">
    <source>
        <dbReference type="EMBL" id="QNN63718.1"/>
    </source>
</evidence>
<dbReference type="GO" id="GO:1901137">
    <property type="term" value="P:carbohydrate derivative biosynthetic process"/>
    <property type="evidence" value="ECO:0007669"/>
    <property type="project" value="UniProtKB-ARBA"/>
</dbReference>
<sequence>MRDKGDEVTFFTTHANANSQSEHVPGRWFGERVLSLRSQVKKSKFDTILALGPYWNLLAIISTRLLRHPPAVVISGRTMERAARRVRNNKWIEIFLAKFWYRRADGYIAISHPTAAEAEAMFGINADRMWVIPNPAIAKITSTLPRSSSQTSAISADVTLEIAVPGRLTSSKRPSLAVAVAQHCREITGRETRVHFFGSGKAEASLRASTSPGIEIVFHGWIERWFEVAPTNAIVLVTSQLEGFANVLVESAAAGFPSVASSRALGVCDAIIPGLTGQLAVSDSIEDYSRAVLAAEAIKPDERILPWLHRFSAESSGMLLREALVEAKSSASRQASRS</sequence>
<protein>
    <recommendedName>
        <fullName evidence="1">D-inositol 3-phosphate glycosyltransferase</fullName>
    </recommendedName>
</protein>
<evidence type="ECO:0000256" key="2">
    <source>
        <dbReference type="ARBA" id="ARBA00022676"/>
    </source>
</evidence>
<dbReference type="PANTHER" id="PTHR45947">
    <property type="entry name" value="SULFOQUINOVOSYL TRANSFERASE SQD2"/>
    <property type="match status" value="1"/>
</dbReference>
<dbReference type="InterPro" id="IPR001296">
    <property type="entry name" value="Glyco_trans_1"/>
</dbReference>
<keyword evidence="3 6" id="KW-0808">Transferase</keyword>
<dbReference type="EMBL" id="CP060716">
    <property type="protein sequence ID" value="QNN63718.1"/>
    <property type="molecule type" value="Genomic_DNA"/>
</dbReference>
<proteinExistence type="predicted"/>
<dbReference type="KEGG" id="ldn:H9L06_05375"/>
<dbReference type="Pfam" id="PF00534">
    <property type="entry name" value="Glycos_transf_1"/>
    <property type="match status" value="1"/>
</dbReference>
<evidence type="ECO:0000259" key="4">
    <source>
        <dbReference type="Pfam" id="PF00534"/>
    </source>
</evidence>
<feature type="domain" description="Glycosyl transferase family 1" evidence="4">
    <location>
        <begin position="162"/>
        <end position="297"/>
    </location>
</feature>
<evidence type="ECO:0000259" key="5">
    <source>
        <dbReference type="Pfam" id="PF13439"/>
    </source>
</evidence>
<reference evidence="6 7" key="1">
    <citation type="submission" date="2020-08" db="EMBL/GenBank/DDBJ databases">
        <title>Genome sequence of Leucobacter denitrificans KACC 14055T.</title>
        <authorList>
            <person name="Hyun D.-W."/>
            <person name="Bae J.-W."/>
        </authorList>
    </citation>
    <scope>NUCLEOTIDE SEQUENCE [LARGE SCALE GENOMIC DNA]</scope>
    <source>
        <strain evidence="6 7">KACC 14055</strain>
    </source>
</reference>
<evidence type="ECO:0000256" key="3">
    <source>
        <dbReference type="ARBA" id="ARBA00022679"/>
    </source>
</evidence>
<keyword evidence="2" id="KW-0328">Glycosyltransferase</keyword>
<organism evidence="6 7">
    <name type="scientific">Leucobacter denitrificans</name>
    <dbReference type="NCBI Taxonomy" id="683042"/>
    <lineage>
        <taxon>Bacteria</taxon>
        <taxon>Bacillati</taxon>
        <taxon>Actinomycetota</taxon>
        <taxon>Actinomycetes</taxon>
        <taxon>Micrococcales</taxon>
        <taxon>Microbacteriaceae</taxon>
        <taxon>Leucobacter</taxon>
    </lineage>
</organism>
<name>A0A7G9S793_9MICO</name>